<keyword evidence="3" id="KW-1185">Reference proteome</keyword>
<dbReference type="SUPFAM" id="SSF49590">
    <property type="entry name" value="PHL pollen allergen"/>
    <property type="match status" value="2"/>
</dbReference>
<dbReference type="AlphaFoldDB" id="A0A822ZB57"/>
<dbReference type="Pfam" id="PF01357">
    <property type="entry name" value="Expansin_C"/>
    <property type="match status" value="2"/>
</dbReference>
<organism evidence="2 3">
    <name type="scientific">Nelumbo nucifera</name>
    <name type="common">Sacred lotus</name>
    <dbReference type="NCBI Taxonomy" id="4432"/>
    <lineage>
        <taxon>Eukaryota</taxon>
        <taxon>Viridiplantae</taxon>
        <taxon>Streptophyta</taxon>
        <taxon>Embryophyta</taxon>
        <taxon>Tracheophyta</taxon>
        <taxon>Spermatophyta</taxon>
        <taxon>Magnoliopsida</taxon>
        <taxon>Proteales</taxon>
        <taxon>Nelumbonaceae</taxon>
        <taxon>Nelumbo</taxon>
    </lineage>
</organism>
<protein>
    <recommendedName>
        <fullName evidence="1">Expansin-like CBD domain-containing protein</fullName>
    </recommendedName>
</protein>
<accession>A0A822ZB57</accession>
<dbReference type="InterPro" id="IPR007117">
    <property type="entry name" value="Expansin_CBD"/>
</dbReference>
<gene>
    <name evidence="2" type="ORF">HUJ06_016093</name>
</gene>
<dbReference type="EMBL" id="DUZY01000005">
    <property type="protein sequence ID" value="DAD41770.1"/>
    <property type="molecule type" value="Genomic_DNA"/>
</dbReference>
<evidence type="ECO:0000313" key="3">
    <source>
        <dbReference type="Proteomes" id="UP000607653"/>
    </source>
</evidence>
<comment type="caution">
    <text evidence="2">The sequence shown here is derived from an EMBL/GenBank/DDBJ whole genome shotgun (WGS) entry which is preliminary data.</text>
</comment>
<dbReference type="Proteomes" id="UP000607653">
    <property type="component" value="Unassembled WGS sequence"/>
</dbReference>
<sequence>MTINFIVWNRIPCDYKKQKLSVRVEETSQRPHYLAIKLLYQGGQTDIVAVDVAQVGQRFIITLRPIKLITGVDLMNMVYHLIFSIMQVGSSNWRYMSRKYGTVWDTSRVPMGALQFRLVVTGGFDGKWVWAPKVLPADWRPGMTYDSGIQITDIAQEGCSPCNDQHWS</sequence>
<dbReference type="PANTHER" id="PTHR31692:SF4">
    <property type="entry name" value="EXPANSIN-LIKE A1-RELATED"/>
    <property type="match status" value="1"/>
</dbReference>
<evidence type="ECO:0000259" key="1">
    <source>
        <dbReference type="PROSITE" id="PS50843"/>
    </source>
</evidence>
<proteinExistence type="predicted"/>
<dbReference type="PANTHER" id="PTHR31692">
    <property type="entry name" value="EXPANSIN-B3"/>
    <property type="match status" value="1"/>
</dbReference>
<dbReference type="PROSITE" id="PS50843">
    <property type="entry name" value="EXPANSIN_CBD"/>
    <property type="match status" value="1"/>
</dbReference>
<feature type="domain" description="Expansin-like CBD" evidence="1">
    <location>
        <begin position="32"/>
        <end position="147"/>
    </location>
</feature>
<reference evidence="2 3" key="1">
    <citation type="journal article" date="2020" name="Mol. Biol. Evol.">
        <title>Distinct Expression and Methylation Patterns for Genes with Different Fates following a Single Whole-Genome Duplication in Flowering Plants.</title>
        <authorList>
            <person name="Shi T."/>
            <person name="Rahmani R.S."/>
            <person name="Gugger P.F."/>
            <person name="Wang M."/>
            <person name="Li H."/>
            <person name="Zhang Y."/>
            <person name="Li Z."/>
            <person name="Wang Q."/>
            <person name="Van de Peer Y."/>
            <person name="Marchal K."/>
            <person name="Chen J."/>
        </authorList>
    </citation>
    <scope>NUCLEOTIDE SEQUENCE [LARGE SCALE GENOMIC DNA]</scope>
    <source>
        <tissue evidence="2">Leaf</tissue>
    </source>
</reference>
<dbReference type="InterPro" id="IPR036749">
    <property type="entry name" value="Expansin_CBD_sf"/>
</dbReference>
<dbReference type="Gene3D" id="2.60.40.760">
    <property type="entry name" value="Expansin, cellulose-binding-like domain"/>
    <property type="match status" value="1"/>
</dbReference>
<name>A0A822ZB57_NELNU</name>
<evidence type="ECO:0000313" key="2">
    <source>
        <dbReference type="EMBL" id="DAD41770.1"/>
    </source>
</evidence>